<sequence length="163" mass="19011">MIRPMIMEDLASVLEIYNDAILNITFVYRLEPESLEEKKKWFLDNEKENNPMLVYEEDGNVIGFATYKKFRPSDGYKYTMEHSVYVSSKHQGKGIGKKLLQTLIEEAKNREVRTLIAVIDSENIGSIKFHEQFGFCFAGKLKNVGYKFGKWLDTVYYQLDLQS</sequence>
<dbReference type="RefSeq" id="WP_016838947.1">
    <property type="nucleotide sequence ID" value="NZ_JAAXPW010000017.1"/>
</dbReference>
<dbReference type="GO" id="GO:0102971">
    <property type="term" value="F:phosphinothricin N-acetyltransferase activity"/>
    <property type="evidence" value="ECO:0007669"/>
    <property type="project" value="UniProtKB-EC"/>
</dbReference>
<evidence type="ECO:0000259" key="3">
    <source>
        <dbReference type="PROSITE" id="PS51186"/>
    </source>
</evidence>
<dbReference type="SUPFAM" id="SSF55729">
    <property type="entry name" value="Acyl-CoA N-acyltransferases (Nat)"/>
    <property type="match status" value="1"/>
</dbReference>
<keyword evidence="2 4" id="KW-0012">Acyltransferase</keyword>
<name>A0A840PTJ0_URETH</name>
<evidence type="ECO:0000256" key="1">
    <source>
        <dbReference type="ARBA" id="ARBA00022679"/>
    </source>
</evidence>
<dbReference type="PANTHER" id="PTHR43072:SF23">
    <property type="entry name" value="UPF0039 PROTEIN C11D3.02C"/>
    <property type="match status" value="1"/>
</dbReference>
<dbReference type="Proteomes" id="UP000557217">
    <property type="component" value="Unassembled WGS sequence"/>
</dbReference>
<keyword evidence="5" id="KW-1185">Reference proteome</keyword>
<evidence type="ECO:0000313" key="5">
    <source>
        <dbReference type="Proteomes" id="UP000557217"/>
    </source>
</evidence>
<dbReference type="PANTHER" id="PTHR43072">
    <property type="entry name" value="N-ACETYLTRANSFERASE"/>
    <property type="match status" value="1"/>
</dbReference>
<gene>
    <name evidence="4" type="ORF">HNR36_001588</name>
</gene>
<organism evidence="4 5">
    <name type="scientific">Ureibacillus thermosphaericus</name>
    <dbReference type="NCBI Taxonomy" id="51173"/>
    <lineage>
        <taxon>Bacteria</taxon>
        <taxon>Bacillati</taxon>
        <taxon>Bacillota</taxon>
        <taxon>Bacilli</taxon>
        <taxon>Bacillales</taxon>
        <taxon>Caryophanaceae</taxon>
        <taxon>Ureibacillus</taxon>
    </lineage>
</organism>
<dbReference type="EMBL" id="JACHGZ010000016">
    <property type="protein sequence ID" value="MBB5149200.1"/>
    <property type="molecule type" value="Genomic_DNA"/>
</dbReference>
<evidence type="ECO:0000256" key="2">
    <source>
        <dbReference type="ARBA" id="ARBA00023315"/>
    </source>
</evidence>
<feature type="domain" description="N-acetyltransferase" evidence="3">
    <location>
        <begin position="1"/>
        <end position="162"/>
    </location>
</feature>
<keyword evidence="1 4" id="KW-0808">Transferase</keyword>
<dbReference type="AlphaFoldDB" id="A0A840PTJ0"/>
<dbReference type="PROSITE" id="PS51186">
    <property type="entry name" value="GNAT"/>
    <property type="match status" value="1"/>
</dbReference>
<dbReference type="Pfam" id="PF13420">
    <property type="entry name" value="Acetyltransf_4"/>
    <property type="match status" value="1"/>
</dbReference>
<dbReference type="EC" id="2.3.1.183" evidence="4"/>
<protein>
    <submittedName>
        <fullName evidence="4">Phosphinothricin acetyltransferase</fullName>
        <ecNumber evidence="4">2.3.1.183</ecNumber>
    </submittedName>
</protein>
<accession>A0A840PTJ0</accession>
<proteinExistence type="predicted"/>
<comment type="caution">
    <text evidence="4">The sequence shown here is derived from an EMBL/GenBank/DDBJ whole genome shotgun (WGS) entry which is preliminary data.</text>
</comment>
<dbReference type="InterPro" id="IPR016181">
    <property type="entry name" value="Acyl_CoA_acyltransferase"/>
</dbReference>
<dbReference type="Gene3D" id="3.40.630.30">
    <property type="match status" value="1"/>
</dbReference>
<evidence type="ECO:0000313" key="4">
    <source>
        <dbReference type="EMBL" id="MBB5149200.1"/>
    </source>
</evidence>
<dbReference type="InterPro" id="IPR000182">
    <property type="entry name" value="GNAT_dom"/>
</dbReference>
<reference evidence="4 5" key="1">
    <citation type="submission" date="2020-08" db="EMBL/GenBank/DDBJ databases">
        <title>Genomic Encyclopedia of Type Strains, Phase IV (KMG-IV): sequencing the most valuable type-strain genomes for metagenomic binning, comparative biology and taxonomic classification.</title>
        <authorList>
            <person name="Goeker M."/>
        </authorList>
    </citation>
    <scope>NUCLEOTIDE SEQUENCE [LARGE SCALE GENOMIC DNA]</scope>
    <source>
        <strain evidence="4 5">DSM 10633</strain>
    </source>
</reference>
<dbReference type="CDD" id="cd04301">
    <property type="entry name" value="NAT_SF"/>
    <property type="match status" value="1"/>
</dbReference>